<reference evidence="2" key="1">
    <citation type="submission" date="2023-07" db="EMBL/GenBank/DDBJ databases">
        <authorList>
            <person name="Stuckert A."/>
        </authorList>
    </citation>
    <scope>NUCLEOTIDE SEQUENCE</scope>
</reference>
<dbReference type="PANTHER" id="PTHR21534">
    <property type="entry name" value="KATANIN-INTERACTING PROTEIN"/>
    <property type="match status" value="1"/>
</dbReference>
<sequence length="222" mass="24822">MGNLELLYKTKVNRLDSDDCKRVWKKQGKKNQTDREVEGTVKFGGGSLMICGYFKAKVVGYLTRIDGDLHAELCASDQKPVASVSLNLHTNIPGVYTGRCLQLNFTMTWGDQHYLGLTGLEIVGSDGEALSLSMNIMTASPPDLSVLPEYQDDSRTLDKLIDGMNITSEDSHMWLIPFTCGENHTITISFDKAEAVAGLRFWNYNKSPEDTYRGVMFFLSSW</sequence>
<dbReference type="Proteomes" id="UP001176940">
    <property type="component" value="Unassembled WGS sequence"/>
</dbReference>
<dbReference type="InterPro" id="IPR027859">
    <property type="entry name" value="KATNIP_dom"/>
</dbReference>
<comment type="caution">
    <text evidence="2">The sequence shown here is derived from an EMBL/GenBank/DDBJ whole genome shotgun (WGS) entry which is preliminary data.</text>
</comment>
<accession>A0ABN9KNG5</accession>
<evidence type="ECO:0000259" key="1">
    <source>
        <dbReference type="Pfam" id="PF14652"/>
    </source>
</evidence>
<name>A0ABN9KNG5_9NEOB</name>
<dbReference type="Pfam" id="PF14652">
    <property type="entry name" value="DUF4457"/>
    <property type="match status" value="1"/>
</dbReference>
<dbReference type="PANTHER" id="PTHR21534:SF0">
    <property type="entry name" value="KATANIN-INTERACTING PROTEIN"/>
    <property type="match status" value="1"/>
</dbReference>
<evidence type="ECO:0000313" key="3">
    <source>
        <dbReference type="Proteomes" id="UP001176940"/>
    </source>
</evidence>
<keyword evidence="3" id="KW-1185">Reference proteome</keyword>
<dbReference type="InterPro" id="IPR026704">
    <property type="entry name" value="KATNIP"/>
</dbReference>
<protein>
    <recommendedName>
        <fullName evidence="1">KATNIP domain-containing protein</fullName>
    </recommendedName>
</protein>
<proteinExistence type="predicted"/>
<gene>
    <name evidence="2" type="ORF">RIMI_LOCUS443011</name>
</gene>
<evidence type="ECO:0000313" key="2">
    <source>
        <dbReference type="EMBL" id="CAJ0917162.1"/>
    </source>
</evidence>
<dbReference type="EMBL" id="CAUEEQ010000525">
    <property type="protein sequence ID" value="CAJ0917162.1"/>
    <property type="molecule type" value="Genomic_DNA"/>
</dbReference>
<organism evidence="2 3">
    <name type="scientific">Ranitomeya imitator</name>
    <name type="common">mimic poison frog</name>
    <dbReference type="NCBI Taxonomy" id="111125"/>
    <lineage>
        <taxon>Eukaryota</taxon>
        <taxon>Metazoa</taxon>
        <taxon>Chordata</taxon>
        <taxon>Craniata</taxon>
        <taxon>Vertebrata</taxon>
        <taxon>Euteleostomi</taxon>
        <taxon>Amphibia</taxon>
        <taxon>Batrachia</taxon>
        <taxon>Anura</taxon>
        <taxon>Neobatrachia</taxon>
        <taxon>Hyloidea</taxon>
        <taxon>Dendrobatidae</taxon>
        <taxon>Dendrobatinae</taxon>
        <taxon>Ranitomeya</taxon>
    </lineage>
</organism>
<feature type="domain" description="KATNIP" evidence="1">
    <location>
        <begin position="103"/>
        <end position="216"/>
    </location>
</feature>